<dbReference type="Proteomes" id="UP000601108">
    <property type="component" value="Unassembled WGS sequence"/>
</dbReference>
<organism evidence="6 7">
    <name type="scientific">Aquimarina muelleri</name>
    <dbReference type="NCBI Taxonomy" id="279356"/>
    <lineage>
        <taxon>Bacteria</taxon>
        <taxon>Pseudomonadati</taxon>
        <taxon>Bacteroidota</taxon>
        <taxon>Flavobacteriia</taxon>
        <taxon>Flavobacteriales</taxon>
        <taxon>Flavobacteriaceae</taxon>
        <taxon>Aquimarina</taxon>
    </lineage>
</organism>
<dbReference type="PANTHER" id="PTHR42832">
    <property type="entry name" value="AMINO ACID AMINOTRANSFERASE"/>
    <property type="match status" value="1"/>
</dbReference>
<dbReference type="Gene3D" id="3.90.1150.10">
    <property type="entry name" value="Aspartate Aminotransferase, domain 1"/>
    <property type="match status" value="1"/>
</dbReference>
<feature type="domain" description="Aminotransferase class I/classII large" evidence="5">
    <location>
        <begin position="33"/>
        <end position="381"/>
    </location>
</feature>
<gene>
    <name evidence="6" type="primary">aspC3</name>
    <name evidence="6" type="ORF">GCM10007384_04880</name>
</gene>
<proteinExistence type="inferred from homology"/>
<dbReference type="InterPro" id="IPR015422">
    <property type="entry name" value="PyrdxlP-dep_Trfase_small"/>
</dbReference>
<dbReference type="GO" id="GO:0008483">
    <property type="term" value="F:transaminase activity"/>
    <property type="evidence" value="ECO:0007669"/>
    <property type="project" value="UniProtKB-KW"/>
</dbReference>
<dbReference type="CDD" id="cd00609">
    <property type="entry name" value="AAT_like"/>
    <property type="match status" value="1"/>
</dbReference>
<dbReference type="PANTHER" id="PTHR42832:SF3">
    <property type="entry name" value="L-GLUTAMINE--4-(METHYLSULFANYL)-2-OXOBUTANOATE AMINOTRANSFERASE"/>
    <property type="match status" value="1"/>
</dbReference>
<name>A0A918JTE4_9FLAO</name>
<dbReference type="InterPro" id="IPR004839">
    <property type="entry name" value="Aminotransferase_I/II_large"/>
</dbReference>
<dbReference type="RefSeq" id="WP_051316574.1">
    <property type="nucleotide sequence ID" value="NZ_BMWS01000002.1"/>
</dbReference>
<protein>
    <recommendedName>
        <fullName evidence="4">Aminotransferase</fullName>
        <ecNumber evidence="4">2.6.1.-</ecNumber>
    </recommendedName>
</protein>
<comment type="cofactor">
    <cofactor evidence="1 4">
        <name>pyridoxal 5'-phosphate</name>
        <dbReference type="ChEBI" id="CHEBI:597326"/>
    </cofactor>
</comment>
<dbReference type="PROSITE" id="PS00105">
    <property type="entry name" value="AA_TRANSFER_CLASS_1"/>
    <property type="match status" value="1"/>
</dbReference>
<reference evidence="6 7" key="1">
    <citation type="journal article" date="2014" name="Int. J. Syst. Evol. Microbiol.">
        <title>Complete genome sequence of Corynebacterium casei LMG S-19264T (=DSM 44701T), isolated from a smear-ripened cheese.</title>
        <authorList>
            <consortium name="US DOE Joint Genome Institute (JGI-PGF)"/>
            <person name="Walter F."/>
            <person name="Albersmeier A."/>
            <person name="Kalinowski J."/>
            <person name="Ruckert C."/>
        </authorList>
    </citation>
    <scope>NUCLEOTIDE SEQUENCE [LARGE SCALE GENOMIC DNA]</scope>
    <source>
        <strain evidence="6 7">KCTC 12285</strain>
    </source>
</reference>
<keyword evidence="7" id="KW-1185">Reference proteome</keyword>
<dbReference type="SUPFAM" id="SSF53383">
    <property type="entry name" value="PLP-dependent transferases"/>
    <property type="match status" value="1"/>
</dbReference>
<dbReference type="InterPro" id="IPR015424">
    <property type="entry name" value="PyrdxlP-dep_Trfase"/>
</dbReference>
<sequence>MRISTAKRLETIEEYYFSKKLREVRERIASGKPVLNMAIGSPDLDPPKEVVQAIQEEALIEGAHKYQSYQGIPELRKAISDFYKAKYKVSLNPENEILPLMGSKEGIMHISLAYLNEGDQVLVPNPGYPTYTAVANLIGAKPLFYDLVENNNWEPDFHSLSKMDLSKVKVMWVNYPNMPTGSSGSINLFQKLIDFAKKHSILLVNDNPYSFILNEYPISIFSINGAKDVALELNSLSKTFNMAGWRVGMVSGSSDKIEAILKVKSNMDSGMFLGIQKGAIAALRISDSWYDNMNLIYKERRELIWKLASLLGGSYDKTTKGMFVWVKLRDGVNAVEFIDNILYQNDIFIAPGDIFGSNGKGYIRFSLCIAKENIEEAIQRLQNKKLHFITDIPMINQN</sequence>
<dbReference type="EMBL" id="BMWS01000002">
    <property type="protein sequence ID" value="GGX06195.1"/>
    <property type="molecule type" value="Genomic_DNA"/>
</dbReference>
<dbReference type="InterPro" id="IPR004838">
    <property type="entry name" value="NHTrfase_class1_PyrdxlP-BS"/>
</dbReference>
<evidence type="ECO:0000256" key="1">
    <source>
        <dbReference type="ARBA" id="ARBA00001933"/>
    </source>
</evidence>
<keyword evidence="3 4" id="KW-0808">Transferase</keyword>
<keyword evidence="2 4" id="KW-0032">Aminotransferase</keyword>
<evidence type="ECO:0000256" key="2">
    <source>
        <dbReference type="ARBA" id="ARBA00022576"/>
    </source>
</evidence>
<dbReference type="Gene3D" id="3.40.640.10">
    <property type="entry name" value="Type I PLP-dependent aspartate aminotransferase-like (Major domain)"/>
    <property type="match status" value="1"/>
</dbReference>
<comment type="caution">
    <text evidence="6">The sequence shown here is derived from an EMBL/GenBank/DDBJ whole genome shotgun (WGS) entry which is preliminary data.</text>
</comment>
<evidence type="ECO:0000256" key="4">
    <source>
        <dbReference type="RuleBase" id="RU000481"/>
    </source>
</evidence>
<evidence type="ECO:0000256" key="3">
    <source>
        <dbReference type="ARBA" id="ARBA00022679"/>
    </source>
</evidence>
<comment type="similarity">
    <text evidence="4">Belongs to the class-I pyridoxal-phosphate-dependent aminotransferase family.</text>
</comment>
<dbReference type="AlphaFoldDB" id="A0A918JTE4"/>
<dbReference type="EC" id="2.6.1.-" evidence="4"/>
<dbReference type="InterPro" id="IPR050881">
    <property type="entry name" value="LL-DAP_aminotransferase"/>
</dbReference>
<evidence type="ECO:0000313" key="7">
    <source>
        <dbReference type="Proteomes" id="UP000601108"/>
    </source>
</evidence>
<dbReference type="GO" id="GO:0030170">
    <property type="term" value="F:pyridoxal phosphate binding"/>
    <property type="evidence" value="ECO:0007669"/>
    <property type="project" value="InterPro"/>
</dbReference>
<evidence type="ECO:0000259" key="5">
    <source>
        <dbReference type="Pfam" id="PF00155"/>
    </source>
</evidence>
<dbReference type="Pfam" id="PF00155">
    <property type="entry name" value="Aminotran_1_2"/>
    <property type="match status" value="1"/>
</dbReference>
<dbReference type="InterPro" id="IPR015421">
    <property type="entry name" value="PyrdxlP-dep_Trfase_major"/>
</dbReference>
<evidence type="ECO:0000313" key="6">
    <source>
        <dbReference type="EMBL" id="GGX06195.1"/>
    </source>
</evidence>
<accession>A0A918JTE4</accession>